<reference evidence="1" key="1">
    <citation type="submission" date="2022-06" db="EMBL/GenBank/DDBJ databases">
        <authorList>
            <person name="Dietemann V."/>
            <person name="Ory F."/>
            <person name="Dainat B."/>
            <person name="Oberhansli S."/>
        </authorList>
    </citation>
    <scope>NUCLEOTIDE SEQUENCE</scope>
    <source>
        <strain evidence="1">Ena-SAMPLE-TAB-26-04-2022-14:26:32:270-5432</strain>
    </source>
</reference>
<name>A0ABN8U814_9BACL</name>
<proteinExistence type="predicted"/>
<sequence length="134" mass="15438">MDNTLEIGLPRHENIAVPLGVVADVQIGQILAYSPFGTDDLWPHEEVRNIIEAIQSEALEDGFRTGTFNKMGTISKDLDEGGIQERRLAEQYKEYADAFEGKWIRTAAILRRLYEGYLRETDREDNRTQLNFYE</sequence>
<protein>
    <submittedName>
        <fullName evidence="1">Uncharacterized protein</fullName>
    </submittedName>
</protein>
<accession>A0ABN8U814</accession>
<dbReference type="Proteomes" id="UP001154322">
    <property type="component" value="Unassembled WGS sequence"/>
</dbReference>
<keyword evidence="2" id="KW-1185">Reference proteome</keyword>
<evidence type="ECO:0000313" key="1">
    <source>
        <dbReference type="EMBL" id="CAH8245555.1"/>
    </source>
</evidence>
<gene>
    <name evidence="1" type="ORF">WJ0W_002790</name>
</gene>
<organism evidence="1 2">
    <name type="scientific">Paenibacillus melissococcoides</name>
    <dbReference type="NCBI Taxonomy" id="2912268"/>
    <lineage>
        <taxon>Bacteria</taxon>
        <taxon>Bacillati</taxon>
        <taxon>Bacillota</taxon>
        <taxon>Bacilli</taxon>
        <taxon>Bacillales</taxon>
        <taxon>Paenibacillaceae</taxon>
        <taxon>Paenibacillus</taxon>
    </lineage>
</organism>
<dbReference type="EMBL" id="CALYLO010000003">
    <property type="protein sequence ID" value="CAH8245555.1"/>
    <property type="molecule type" value="Genomic_DNA"/>
</dbReference>
<dbReference type="RefSeq" id="WP_213427637.1">
    <property type="nucleotide sequence ID" value="NZ_AP031286.1"/>
</dbReference>
<comment type="caution">
    <text evidence="1">The sequence shown here is derived from an EMBL/GenBank/DDBJ whole genome shotgun (WGS) entry which is preliminary data.</text>
</comment>
<evidence type="ECO:0000313" key="2">
    <source>
        <dbReference type="Proteomes" id="UP001154322"/>
    </source>
</evidence>